<evidence type="ECO:0000256" key="5">
    <source>
        <dbReference type="ARBA" id="ARBA00045851"/>
    </source>
</evidence>
<dbReference type="SUPFAM" id="SSF82185">
    <property type="entry name" value="Histone H3 K4-specific methyltransferase SET7/9 N-terminal domain"/>
    <property type="match status" value="2"/>
</dbReference>
<evidence type="ECO:0000313" key="6">
    <source>
        <dbReference type="EMBL" id="PCG67176.1"/>
    </source>
</evidence>
<protein>
    <recommendedName>
        <fullName evidence="4">MORN repeat-containing protein 3</fullName>
    </recommendedName>
</protein>
<proteinExistence type="predicted"/>
<dbReference type="InterPro" id="IPR003409">
    <property type="entry name" value="MORN"/>
</dbReference>
<dbReference type="GO" id="GO:0001669">
    <property type="term" value="C:acrosomal vesicle"/>
    <property type="evidence" value="ECO:0007669"/>
    <property type="project" value="UniProtKB-SubCell"/>
</dbReference>
<evidence type="ECO:0000256" key="1">
    <source>
        <dbReference type="ARBA" id="ARBA00004218"/>
    </source>
</evidence>
<evidence type="ECO:0000256" key="3">
    <source>
        <dbReference type="ARBA" id="ARBA00023329"/>
    </source>
</evidence>
<name>A0A2A4J611_HELVI</name>
<dbReference type="Pfam" id="PF02493">
    <property type="entry name" value="MORN"/>
    <property type="match status" value="6"/>
</dbReference>
<dbReference type="SMART" id="SM00698">
    <property type="entry name" value="MORN"/>
    <property type="match status" value="6"/>
</dbReference>
<dbReference type="Gene3D" id="2.20.110.10">
    <property type="entry name" value="Histone H3 K4-specific methyltransferase SET7/9 N-terminal domain"/>
    <property type="match status" value="3"/>
</dbReference>
<comment type="caution">
    <text evidence="6">The sequence shown here is derived from an EMBL/GenBank/DDBJ whole genome shotgun (WGS) entry which is preliminary data.</text>
</comment>
<dbReference type="InterPro" id="IPR052472">
    <property type="entry name" value="MORN3"/>
</dbReference>
<dbReference type="STRING" id="7102.A0A2A4J611"/>
<dbReference type="PANTHER" id="PTHR46511:SF1">
    <property type="entry name" value="MORN REPEAT-CONTAINING PROTEIN 3"/>
    <property type="match status" value="1"/>
</dbReference>
<evidence type="ECO:0000256" key="4">
    <source>
        <dbReference type="ARBA" id="ARBA00039854"/>
    </source>
</evidence>
<comment type="function">
    <text evidence="5">Assembles a suppression complex (suppresome) by tethering SIRT1 and MDM2 to regulate composite modifications of p53/TP53. Confers both deacetylation-mediated functional inactivation, by SIRT1, and ubiquitination-dependent degradation, by MDM2, of p53/TP53, promoting a proliferative and cell survival behaviors. May play a role in the regulation of spermatogenesis.</text>
</comment>
<reference evidence="6" key="1">
    <citation type="submission" date="2017-09" db="EMBL/GenBank/DDBJ databases">
        <title>Contemporary evolution of a Lepidopteran species, Heliothis virescens, in response to modern agricultural practices.</title>
        <authorList>
            <person name="Fritz M.L."/>
            <person name="Deyonke A.M."/>
            <person name="Papanicolaou A."/>
            <person name="Micinski S."/>
            <person name="Westbrook J."/>
            <person name="Gould F."/>
        </authorList>
    </citation>
    <scope>NUCLEOTIDE SEQUENCE [LARGE SCALE GENOMIC DNA]</scope>
    <source>
        <strain evidence="6">HvINT-</strain>
        <tissue evidence="6">Whole body</tissue>
    </source>
</reference>
<dbReference type="EMBL" id="NWSH01002969">
    <property type="protein sequence ID" value="PCG67176.1"/>
    <property type="molecule type" value="Genomic_DNA"/>
</dbReference>
<organism evidence="6">
    <name type="scientific">Heliothis virescens</name>
    <name type="common">Tobacco budworm moth</name>
    <dbReference type="NCBI Taxonomy" id="7102"/>
    <lineage>
        <taxon>Eukaryota</taxon>
        <taxon>Metazoa</taxon>
        <taxon>Ecdysozoa</taxon>
        <taxon>Arthropoda</taxon>
        <taxon>Hexapoda</taxon>
        <taxon>Insecta</taxon>
        <taxon>Pterygota</taxon>
        <taxon>Neoptera</taxon>
        <taxon>Endopterygota</taxon>
        <taxon>Lepidoptera</taxon>
        <taxon>Glossata</taxon>
        <taxon>Ditrysia</taxon>
        <taxon>Noctuoidea</taxon>
        <taxon>Noctuidae</taxon>
        <taxon>Heliothinae</taxon>
        <taxon>Heliothis</taxon>
    </lineage>
</organism>
<evidence type="ECO:0000256" key="2">
    <source>
        <dbReference type="ARBA" id="ARBA00022737"/>
    </source>
</evidence>
<comment type="subcellular location">
    <subcellularLocation>
        <location evidence="1">Cytoplasmic vesicle</location>
        <location evidence="1">Secretory vesicle</location>
        <location evidence="1">Acrosome</location>
    </subcellularLocation>
</comment>
<dbReference type="PANTHER" id="PTHR46511">
    <property type="entry name" value="MORN REPEAT-CONTAINING PROTEIN 3"/>
    <property type="match status" value="1"/>
</dbReference>
<keyword evidence="2" id="KW-0677">Repeat</keyword>
<sequence length="250" mass="29177">MPFYHKPREFTPLLIAAEKKAKKNGLHHAIFTSRFDRYVGDWKNDLKEGMGRFLTIKGKLYEGEWYKGRRHGFGVLSQRQPNGTYSLLYRGDWVRGKPEGIGWGFFENGDRYVGFWKAGMLQGYGNYWYSDNTFYAGYFSNDMKDGFGLLLLENGNRYEGHWEKDLKSGLGRYYHMCTGQLQEGCWANDVCIMSKMTDIVIRQACDHPTPYPIPPHQLKFPRKILELSELWLKQKKGEIDKNLKACIDQV</sequence>
<accession>A0A2A4J611</accession>
<dbReference type="AlphaFoldDB" id="A0A2A4J611"/>
<gene>
    <name evidence="6" type="ORF">B5V51_6722</name>
</gene>
<keyword evidence="3" id="KW-0968">Cytoplasmic vesicle</keyword>